<dbReference type="Proteomes" id="UP000633619">
    <property type="component" value="Unassembled WGS sequence"/>
</dbReference>
<dbReference type="InterPro" id="IPR036291">
    <property type="entry name" value="NAD(P)-bd_dom_sf"/>
</dbReference>
<dbReference type="SUPFAM" id="SSF51735">
    <property type="entry name" value="NAD(P)-binding Rossmann-fold domains"/>
    <property type="match status" value="1"/>
</dbReference>
<dbReference type="EMBL" id="JAECVW010000003">
    <property type="protein sequence ID" value="MBH8595159.1"/>
    <property type="molecule type" value="Genomic_DNA"/>
</dbReference>
<dbReference type="GO" id="GO:0005737">
    <property type="term" value="C:cytoplasm"/>
    <property type="evidence" value="ECO:0007669"/>
    <property type="project" value="TreeGrafter"/>
</dbReference>
<dbReference type="Pfam" id="PF00106">
    <property type="entry name" value="adh_short"/>
    <property type="match status" value="2"/>
</dbReference>
<dbReference type="PANTHER" id="PTHR43544:SF2">
    <property type="entry name" value="OXIDOREDUCTASE"/>
    <property type="match status" value="1"/>
</dbReference>
<gene>
    <name evidence="1" type="ORF">I8U20_07430</name>
</gene>
<protein>
    <submittedName>
        <fullName evidence="1">SDR family NAD(P)-dependent oxidoreductase</fullName>
    </submittedName>
</protein>
<organism evidence="1 2">
    <name type="scientific">Thermoactinomyces intermedius</name>
    <dbReference type="NCBI Taxonomy" id="2024"/>
    <lineage>
        <taxon>Bacteria</taxon>
        <taxon>Bacillati</taxon>
        <taxon>Bacillota</taxon>
        <taxon>Bacilli</taxon>
        <taxon>Bacillales</taxon>
        <taxon>Thermoactinomycetaceae</taxon>
        <taxon>Thermoactinomyces</taxon>
    </lineage>
</organism>
<accession>A0A8I1A5F5</accession>
<sequence>MTNPHQPAQREKKPKCYICKQRMDSSHPRYPKLCVECGNLNEQKRLARHDLTSYVALVTGGRVKIGYHTALRLLREGARVIVTTRFPYDAIRRYFQEPDWEDWKDRIHVYGLDFRRIDLVEAFAFSLNKQFPYIDIIVNNAAQTVRLPDEAYQALLQKEREWKTKWLGSGEERGRELPVYAFAQGTEPDDEKNLLLPVASPSRHPANLSPFVSNAWIAKPDQISLTEMLEVQLVNVTAPFLISTRLKPAMLRSPHLNRFIINVSSKEGIFRTKRKGRYHVHTNMAKASLNMMTLTMAKDYKRDRIFVNSVDPGWVSNQLPAKIREPIPPPLDCEDAAARICDPVYLGMDAKKPPNGQFFKDYRPVDW</sequence>
<dbReference type="PRINTS" id="PR00081">
    <property type="entry name" value="GDHRDH"/>
</dbReference>
<dbReference type="RefSeq" id="WP_181731467.1">
    <property type="nucleotide sequence ID" value="NZ_JACEIR010000002.1"/>
</dbReference>
<reference evidence="1 2" key="1">
    <citation type="submission" date="2020-12" db="EMBL/GenBank/DDBJ databases">
        <title>WGS of Thermoactinomyces spp.</title>
        <authorList>
            <person name="Cheng K."/>
        </authorList>
    </citation>
    <scope>NUCLEOTIDE SEQUENCE [LARGE SCALE GENOMIC DNA]</scope>
    <source>
        <strain evidence="2">CICC 10671\DSM 43846</strain>
    </source>
</reference>
<evidence type="ECO:0000313" key="2">
    <source>
        <dbReference type="Proteomes" id="UP000633619"/>
    </source>
</evidence>
<dbReference type="PANTHER" id="PTHR43544">
    <property type="entry name" value="SHORT-CHAIN DEHYDROGENASE/REDUCTASE"/>
    <property type="match status" value="1"/>
</dbReference>
<name>A0A8I1A5F5_THEIN</name>
<proteinExistence type="predicted"/>
<dbReference type="Gene3D" id="3.40.50.720">
    <property type="entry name" value="NAD(P)-binding Rossmann-like Domain"/>
    <property type="match status" value="2"/>
</dbReference>
<dbReference type="InterPro" id="IPR051468">
    <property type="entry name" value="Fungal_SecMetab_SDRs"/>
</dbReference>
<evidence type="ECO:0000313" key="1">
    <source>
        <dbReference type="EMBL" id="MBH8595159.1"/>
    </source>
</evidence>
<dbReference type="InterPro" id="IPR002347">
    <property type="entry name" value="SDR_fam"/>
</dbReference>
<dbReference type="GO" id="GO:0016491">
    <property type="term" value="F:oxidoreductase activity"/>
    <property type="evidence" value="ECO:0007669"/>
    <property type="project" value="TreeGrafter"/>
</dbReference>
<dbReference type="AlphaFoldDB" id="A0A8I1A5F5"/>
<comment type="caution">
    <text evidence="1">The sequence shown here is derived from an EMBL/GenBank/DDBJ whole genome shotgun (WGS) entry which is preliminary data.</text>
</comment>
<keyword evidence="2" id="KW-1185">Reference proteome</keyword>